<organism evidence="1 2">
    <name type="scientific">Sphaerotilus microaerophilus</name>
    <dbReference type="NCBI Taxonomy" id="2914710"/>
    <lineage>
        <taxon>Bacteria</taxon>
        <taxon>Pseudomonadati</taxon>
        <taxon>Pseudomonadota</taxon>
        <taxon>Betaproteobacteria</taxon>
        <taxon>Burkholderiales</taxon>
        <taxon>Sphaerotilaceae</taxon>
        <taxon>Sphaerotilus</taxon>
    </lineage>
</organism>
<protein>
    <submittedName>
        <fullName evidence="1">Uncharacterized protein</fullName>
    </submittedName>
</protein>
<accession>A0ABN6PPT2</accession>
<name>A0ABN6PPT2_9BURK</name>
<dbReference type="Proteomes" id="UP001057498">
    <property type="component" value="Chromosome"/>
</dbReference>
<keyword evidence="2" id="KW-1185">Reference proteome</keyword>
<dbReference type="EMBL" id="AP025730">
    <property type="protein sequence ID" value="BDI06067.1"/>
    <property type="molecule type" value="Genomic_DNA"/>
</dbReference>
<gene>
    <name evidence="1" type="ORF">CATMQ487_30370</name>
</gene>
<dbReference type="RefSeq" id="WP_251969385.1">
    <property type="nucleotide sequence ID" value="NZ_AP025730.1"/>
</dbReference>
<reference evidence="1" key="1">
    <citation type="submission" date="2022-04" db="EMBL/GenBank/DDBJ databases">
        <title>Whole genome sequence of Sphaerotilus sp. FB-5.</title>
        <authorList>
            <person name="Takeda M."/>
            <person name="Narihara S."/>
            <person name="Akimoto M."/>
            <person name="Akimoto R."/>
            <person name="Nishiyashiki S."/>
            <person name="Murakami T."/>
        </authorList>
    </citation>
    <scope>NUCLEOTIDE SEQUENCE</scope>
    <source>
        <strain evidence="1">FB-5</strain>
    </source>
</reference>
<sequence>MHRRASSDVLAAALRDASRALSGFSATLALAEDPLRLALPTLPCPETAAPSRDLLGAWAALYLQAELEEAGVLAAVEALVAQRHTLQLDDRAAAARLDRLAWTARDYPSHDERTALFAQLFGFGVTPLRLDFPQRLLRLATAVVRADLERQRHGNRPGPGLISRSAWQAAAQDLLAAVAAAPAGSLLNWARRIHAHLLQAFELLGDAGLMRQLGSRSAWDSLGRLLPEDGAARRDAAARRGAAGQQLLRGLADMPGAEVPDAMAVQAALRWLAASGLPVPTASLPLPAAPPSLPDTAFARSSSLSRAAIERARSWA</sequence>
<evidence type="ECO:0000313" key="1">
    <source>
        <dbReference type="EMBL" id="BDI06067.1"/>
    </source>
</evidence>
<evidence type="ECO:0000313" key="2">
    <source>
        <dbReference type="Proteomes" id="UP001057498"/>
    </source>
</evidence>
<proteinExistence type="predicted"/>